<dbReference type="InterPro" id="IPR001667">
    <property type="entry name" value="DDH_dom"/>
</dbReference>
<comment type="caution">
    <text evidence="3">The sequence shown here is derived from an EMBL/GenBank/DDBJ whole genome shotgun (WGS) entry which is preliminary data.</text>
</comment>
<dbReference type="EMBL" id="JADING010000012">
    <property type="protein sequence ID" value="MBO8413956.1"/>
    <property type="molecule type" value="Genomic_DNA"/>
</dbReference>
<dbReference type="InterPro" id="IPR003156">
    <property type="entry name" value="DHHA1_dom"/>
</dbReference>
<dbReference type="Pfam" id="PF02272">
    <property type="entry name" value="DHHA1"/>
    <property type="match status" value="1"/>
</dbReference>
<feature type="domain" description="DHHA1" evidence="2">
    <location>
        <begin position="259"/>
        <end position="326"/>
    </location>
</feature>
<dbReference type="SUPFAM" id="SSF64182">
    <property type="entry name" value="DHH phosphoesterases"/>
    <property type="match status" value="1"/>
</dbReference>
<dbReference type="GO" id="GO:0003676">
    <property type="term" value="F:nucleic acid binding"/>
    <property type="evidence" value="ECO:0007669"/>
    <property type="project" value="InterPro"/>
</dbReference>
<evidence type="ECO:0000259" key="1">
    <source>
        <dbReference type="Pfam" id="PF01368"/>
    </source>
</evidence>
<dbReference type="PANTHER" id="PTHR47618">
    <property type="entry name" value="BIFUNCTIONAL OLIGORIBONUCLEASE AND PAP PHOSPHATASE NRNA"/>
    <property type="match status" value="1"/>
</dbReference>
<evidence type="ECO:0000313" key="4">
    <source>
        <dbReference type="Proteomes" id="UP000823629"/>
    </source>
</evidence>
<dbReference type="Gene3D" id="3.10.310.30">
    <property type="match status" value="1"/>
</dbReference>
<dbReference type="Proteomes" id="UP000823629">
    <property type="component" value="Unassembled WGS sequence"/>
</dbReference>
<dbReference type="Pfam" id="PF01368">
    <property type="entry name" value="DHH"/>
    <property type="match status" value="1"/>
</dbReference>
<dbReference type="PANTHER" id="PTHR47618:SF1">
    <property type="entry name" value="BIFUNCTIONAL OLIGORIBONUCLEASE AND PAP PHOSPHATASE NRNA"/>
    <property type="match status" value="1"/>
</dbReference>
<proteinExistence type="predicted"/>
<evidence type="ECO:0000259" key="2">
    <source>
        <dbReference type="Pfam" id="PF02272"/>
    </source>
</evidence>
<dbReference type="InterPro" id="IPR038763">
    <property type="entry name" value="DHH_sf"/>
</dbReference>
<sequence length="335" mass="38045">MKFVPDTEYFSRLNKEFKAIMKEIRKAERIIIFRHTNPDYDALGTQLGLKTYLKDNYPEKEVYAIGDIVNSFVPRIFPYMDEAKPEIFEKPYLAIVVDVADTKRISMMNFKNATGIIKLDHHPEVEEYATISCVHPEMAAAGELVTLMLESMQKSHEYISAEAARFLFIAIVGDSGRFLFSDVSPMTMRLAADLMQCGINKDAIYQEMYFTSIKEFEFKKWALTHYHVSKGGTCYYVLKDEDLKELGLEPADGKLQISLFRNVEGIDAVASITEYKDESKFRVSLRSSTKIVSKVAQMYNGGGHDFAAGCELKSLDQLDSLIHELDVLSKVNPGE</sequence>
<feature type="domain" description="DDH" evidence="1">
    <location>
        <begin position="29"/>
        <end position="171"/>
    </location>
</feature>
<dbReference type="AlphaFoldDB" id="A0A9D9D9J7"/>
<protein>
    <submittedName>
        <fullName evidence="3">Bifunctional oligoribonuclease/PAP phosphatase NrnA</fullName>
    </submittedName>
</protein>
<organism evidence="3 4">
    <name type="scientific">Candidatus Scatoplasma merdavium</name>
    <dbReference type="NCBI Taxonomy" id="2840932"/>
    <lineage>
        <taxon>Bacteria</taxon>
        <taxon>Bacillati</taxon>
        <taxon>Bacillota</taxon>
        <taxon>Bacilli</taxon>
        <taxon>Bacillales</taxon>
        <taxon>Candidatus Scatoplasma</taxon>
    </lineage>
</organism>
<evidence type="ECO:0000313" key="3">
    <source>
        <dbReference type="EMBL" id="MBO8413956.1"/>
    </source>
</evidence>
<gene>
    <name evidence="3" type="ORF">IAC78_00530</name>
</gene>
<dbReference type="Gene3D" id="3.90.1640.10">
    <property type="entry name" value="inorganic pyrophosphatase (n-terminal core)"/>
    <property type="match status" value="1"/>
</dbReference>
<accession>A0A9D9D9J7</accession>
<reference evidence="3" key="1">
    <citation type="submission" date="2020-10" db="EMBL/GenBank/DDBJ databases">
        <authorList>
            <person name="Gilroy R."/>
        </authorList>
    </citation>
    <scope>NUCLEOTIDE SEQUENCE</scope>
    <source>
        <strain evidence="3">1748</strain>
    </source>
</reference>
<dbReference type="InterPro" id="IPR051319">
    <property type="entry name" value="Oligoribo/pAp-PDE_c-di-AMP_PDE"/>
</dbReference>
<name>A0A9D9D9J7_9BACL</name>
<reference evidence="3" key="2">
    <citation type="journal article" date="2021" name="PeerJ">
        <title>Extensive microbial diversity within the chicken gut microbiome revealed by metagenomics and culture.</title>
        <authorList>
            <person name="Gilroy R."/>
            <person name="Ravi A."/>
            <person name="Getino M."/>
            <person name="Pursley I."/>
            <person name="Horton D.L."/>
            <person name="Alikhan N.F."/>
            <person name="Baker D."/>
            <person name="Gharbi K."/>
            <person name="Hall N."/>
            <person name="Watson M."/>
            <person name="Adriaenssens E.M."/>
            <person name="Foster-Nyarko E."/>
            <person name="Jarju S."/>
            <person name="Secka A."/>
            <person name="Antonio M."/>
            <person name="Oren A."/>
            <person name="Chaudhuri R.R."/>
            <person name="La Ragione R."/>
            <person name="Hildebrand F."/>
            <person name="Pallen M.J."/>
        </authorList>
    </citation>
    <scope>NUCLEOTIDE SEQUENCE</scope>
    <source>
        <strain evidence="3">1748</strain>
    </source>
</reference>